<sequence>MQEHMPPACYCCNGSYDDQQQGCKEEGSEGRAALVQIAESMEKGSKESLIIQCAEDNHEGRGDVNNDNSNQISTNGHRHSASEDIV</sequence>
<feature type="region of interest" description="Disordered" evidence="1">
    <location>
        <begin position="55"/>
        <end position="86"/>
    </location>
</feature>
<keyword evidence="3" id="KW-1185">Reference proteome</keyword>
<feature type="compositionally biased region" description="Basic and acidic residues" evidence="1">
    <location>
        <begin position="55"/>
        <end position="64"/>
    </location>
</feature>
<dbReference type="Proteomes" id="UP000281553">
    <property type="component" value="Unassembled WGS sequence"/>
</dbReference>
<dbReference type="EMBL" id="UYRU01048446">
    <property type="protein sequence ID" value="VDN10091.1"/>
    <property type="molecule type" value="Genomic_DNA"/>
</dbReference>
<evidence type="ECO:0000313" key="2">
    <source>
        <dbReference type="EMBL" id="VDN10091.1"/>
    </source>
</evidence>
<proteinExistence type="predicted"/>
<reference evidence="2 3" key="1">
    <citation type="submission" date="2018-11" db="EMBL/GenBank/DDBJ databases">
        <authorList>
            <consortium name="Pathogen Informatics"/>
        </authorList>
    </citation>
    <scope>NUCLEOTIDE SEQUENCE [LARGE SCALE GENOMIC DNA]</scope>
</reference>
<evidence type="ECO:0000313" key="3">
    <source>
        <dbReference type="Proteomes" id="UP000281553"/>
    </source>
</evidence>
<evidence type="ECO:0000256" key="1">
    <source>
        <dbReference type="SAM" id="MobiDB-lite"/>
    </source>
</evidence>
<dbReference type="AlphaFoldDB" id="A0A3P7LV62"/>
<protein>
    <submittedName>
        <fullName evidence="2">Uncharacterized protein</fullName>
    </submittedName>
</protein>
<gene>
    <name evidence="2" type="ORF">DILT_LOCUS5922</name>
</gene>
<accession>A0A3P7LV62</accession>
<name>A0A3P7LV62_DIBLA</name>
<feature type="compositionally biased region" description="Polar residues" evidence="1">
    <location>
        <begin position="65"/>
        <end position="75"/>
    </location>
</feature>
<organism evidence="2 3">
    <name type="scientific">Dibothriocephalus latus</name>
    <name type="common">Fish tapeworm</name>
    <name type="synonym">Diphyllobothrium latum</name>
    <dbReference type="NCBI Taxonomy" id="60516"/>
    <lineage>
        <taxon>Eukaryota</taxon>
        <taxon>Metazoa</taxon>
        <taxon>Spiralia</taxon>
        <taxon>Lophotrochozoa</taxon>
        <taxon>Platyhelminthes</taxon>
        <taxon>Cestoda</taxon>
        <taxon>Eucestoda</taxon>
        <taxon>Diphyllobothriidea</taxon>
        <taxon>Diphyllobothriidae</taxon>
        <taxon>Dibothriocephalus</taxon>
    </lineage>
</organism>